<dbReference type="GO" id="GO:0009308">
    <property type="term" value="P:amine metabolic process"/>
    <property type="evidence" value="ECO:0007669"/>
    <property type="project" value="UniProtKB-UniRule"/>
</dbReference>
<evidence type="ECO:0000259" key="18">
    <source>
        <dbReference type="Pfam" id="PF02728"/>
    </source>
</evidence>
<dbReference type="PANTHER" id="PTHR10638">
    <property type="entry name" value="COPPER AMINE OXIDASE"/>
    <property type="match status" value="1"/>
</dbReference>
<evidence type="ECO:0000259" key="17">
    <source>
        <dbReference type="Pfam" id="PF02727"/>
    </source>
</evidence>
<evidence type="ECO:0000256" key="14">
    <source>
        <dbReference type="RuleBase" id="RU000672"/>
    </source>
</evidence>
<comment type="subunit">
    <text evidence="5">Homodimer.</text>
</comment>
<evidence type="ECO:0000256" key="13">
    <source>
        <dbReference type="PIRSR" id="PIRSR600269-51"/>
    </source>
</evidence>
<keyword evidence="10" id="KW-0464">Manganese</keyword>
<comment type="cofactor">
    <cofactor evidence="1">
        <name>Cu cation</name>
        <dbReference type="ChEBI" id="CHEBI:23378"/>
    </cofactor>
</comment>
<evidence type="ECO:0000256" key="10">
    <source>
        <dbReference type="ARBA" id="ARBA00023211"/>
    </source>
</evidence>
<dbReference type="InterPro" id="IPR000269">
    <property type="entry name" value="Cu_amine_oxidase"/>
</dbReference>
<evidence type="ECO:0000256" key="12">
    <source>
        <dbReference type="PIRSR" id="PIRSR600269-50"/>
    </source>
</evidence>
<dbReference type="Pfam" id="PF02728">
    <property type="entry name" value="Cu_amine_oxidN3"/>
    <property type="match status" value="1"/>
</dbReference>
<evidence type="ECO:0000256" key="7">
    <source>
        <dbReference type="ARBA" id="ARBA00022772"/>
    </source>
</evidence>
<dbReference type="InterPro" id="IPR015800">
    <property type="entry name" value="Cu_amine_oxidase_N2"/>
</dbReference>
<dbReference type="SUPFAM" id="SSF49998">
    <property type="entry name" value="Amine oxidase catalytic domain"/>
    <property type="match status" value="1"/>
</dbReference>
<dbReference type="Pfam" id="PF01179">
    <property type="entry name" value="Cu_amine_oxid"/>
    <property type="match status" value="1"/>
</dbReference>
<dbReference type="NCBIfam" id="NF008559">
    <property type="entry name" value="PRK11504.1"/>
    <property type="match status" value="1"/>
</dbReference>
<sequence>MDKPQTMNADQTAPEELAAQPVQLPTHPSEIADLPPPNIVPDGVSPPVRHPLDPLTADEINLTTRLLLATPPLGSHIRIITIVPIEPHDKNYIINFKSKDQLQRRVSALIRDSQNRTSYEATLDLINKCVEKLIEHQNFQPPLTFDEMIESDSILRKNEAVLAAFAKRNIKIDDVVFYVFSSGYTNEHDSPAKRRIFRPYAAVRKSPEDNYYAHHIDGLVITVDLDSFTVEVEDHSVVPVPSYTANYDPERIKSPNNIPYFPDGLRKDLKPLVITQPEGPSFQIDGYQVTWQKWRFRVGFNVREGLTIHMVEYFDQPRWRSIFYRASLDEMWVPYGDASPGHNFKNAFDVGEVGIGLLLNSLVLGCDCLGEIRYMDVIRNNNKGEALLLKNAICIHEEDIGLLWKHTEYIEQRTQVRRSRRLVVSSVATVGNYEYGFYWYFQQDGAIHYEVKLTGIIAPGSIEPGKIPASGGLIAEGLYGPHHQHFFNIRIDWNLDGQKNSLVEVNCESIPPGPNNLSGNGWAARETVLVTVGEARRSHDASKGRFWKVINPNVKNHVKLPVGYKIVSMTPACYPMCHLESCQGGRSAMARHHLWATRYDDKELYAAGLFPNQSKGDEDGIAVYSEKHKDDSLVECDLVTWYTFGCNHVVRPEDWPVMPVETVGFRLLPDGFFRGSPAIDVPLSKPHQSKETACCGCTNGDKQRTRPYNWKSKRLTAN</sequence>
<evidence type="ECO:0000256" key="15">
    <source>
        <dbReference type="SAM" id="MobiDB-lite"/>
    </source>
</evidence>
<dbReference type="Gene3D" id="2.70.98.20">
    <property type="entry name" value="Copper amine oxidase, catalytic domain"/>
    <property type="match status" value="1"/>
</dbReference>
<keyword evidence="6 14" id="KW-0479">Metal-binding</keyword>
<dbReference type="Proteomes" id="UP000663829">
    <property type="component" value="Unassembled WGS sequence"/>
</dbReference>
<dbReference type="PROSITE" id="PS01164">
    <property type="entry name" value="COPPER_AMINE_OXID_1"/>
    <property type="match status" value="1"/>
</dbReference>
<keyword evidence="8 14" id="KW-0560">Oxidoreductase</keyword>
<comment type="cofactor">
    <cofactor evidence="14">
        <name>Cu cation</name>
        <dbReference type="ChEBI" id="CHEBI:23378"/>
    </cofactor>
    <text evidence="14">Contains 1 topaquinone per subunit.</text>
</comment>
<evidence type="ECO:0000256" key="5">
    <source>
        <dbReference type="ARBA" id="ARBA00011738"/>
    </source>
</evidence>
<gene>
    <name evidence="19" type="ORF">GPM918_LOCUS26763</name>
    <name evidence="20" type="ORF">SRO942_LOCUS26977</name>
</gene>
<feature type="compositionally biased region" description="Polar residues" evidence="15">
    <location>
        <begin position="1"/>
        <end position="11"/>
    </location>
</feature>
<evidence type="ECO:0000313" key="20">
    <source>
        <dbReference type="EMBL" id="CAF4045467.1"/>
    </source>
</evidence>
<dbReference type="InterPro" id="IPR049947">
    <property type="entry name" value="Cu_Am_Ox_Cu-bd"/>
</dbReference>
<comment type="catalytic activity">
    <reaction evidence="11">
        <text>a primary methyl amine + O2 + H2O = an aldehyde + H2O2 + NH4(+)</text>
        <dbReference type="Rhea" id="RHEA:16153"/>
        <dbReference type="ChEBI" id="CHEBI:15377"/>
        <dbReference type="ChEBI" id="CHEBI:15379"/>
        <dbReference type="ChEBI" id="CHEBI:16240"/>
        <dbReference type="ChEBI" id="CHEBI:17478"/>
        <dbReference type="ChEBI" id="CHEBI:28938"/>
        <dbReference type="ChEBI" id="CHEBI:228804"/>
        <dbReference type="EC" id="1.4.3.21"/>
    </reaction>
</comment>
<evidence type="ECO:0000313" key="21">
    <source>
        <dbReference type="Proteomes" id="UP000663829"/>
    </source>
</evidence>
<feature type="active site" description="Proton acceptor" evidence="12">
    <location>
        <position position="349"/>
    </location>
</feature>
<feature type="domain" description="Copper amine oxidase N3-terminal" evidence="18">
    <location>
        <begin position="141"/>
        <end position="230"/>
    </location>
</feature>
<keyword evidence="7 12" id="KW-0801">TPQ</keyword>
<evidence type="ECO:0000256" key="4">
    <source>
        <dbReference type="ARBA" id="ARBA00007983"/>
    </source>
</evidence>
<accession>A0A815B349</accession>
<evidence type="ECO:0000256" key="8">
    <source>
        <dbReference type="ARBA" id="ARBA00023002"/>
    </source>
</evidence>
<dbReference type="EMBL" id="CAJOBC010020208">
    <property type="protein sequence ID" value="CAF4045467.1"/>
    <property type="molecule type" value="Genomic_DNA"/>
</dbReference>
<evidence type="ECO:0000256" key="9">
    <source>
        <dbReference type="ARBA" id="ARBA00023008"/>
    </source>
</evidence>
<keyword evidence="21" id="KW-1185">Reference proteome</keyword>
<dbReference type="Gene3D" id="3.10.450.40">
    <property type="match status" value="2"/>
</dbReference>
<dbReference type="AlphaFoldDB" id="A0A815B349"/>
<evidence type="ECO:0000256" key="6">
    <source>
        <dbReference type="ARBA" id="ARBA00022723"/>
    </source>
</evidence>
<dbReference type="InterPro" id="IPR036460">
    <property type="entry name" value="Cu_amine_oxidase_C_sf"/>
</dbReference>
<dbReference type="EMBL" id="CAJNOQ010010918">
    <property type="protein sequence ID" value="CAF1264288.1"/>
    <property type="molecule type" value="Genomic_DNA"/>
</dbReference>
<evidence type="ECO:0000259" key="16">
    <source>
        <dbReference type="Pfam" id="PF01179"/>
    </source>
</evidence>
<name>A0A815B349_9BILA</name>
<dbReference type="SUPFAM" id="SSF54416">
    <property type="entry name" value="Amine oxidase N-terminal region"/>
    <property type="match status" value="2"/>
</dbReference>
<dbReference type="InterPro" id="IPR016182">
    <property type="entry name" value="Cu_amine_oxidase_N-reg"/>
</dbReference>
<comment type="cofactor">
    <cofactor evidence="2">
        <name>Mn(2+)</name>
        <dbReference type="ChEBI" id="CHEBI:29035"/>
    </cofactor>
</comment>
<dbReference type="InterPro" id="IPR015802">
    <property type="entry name" value="Cu_amine_oxidase_N3"/>
</dbReference>
<evidence type="ECO:0000256" key="3">
    <source>
        <dbReference type="ARBA" id="ARBA00001947"/>
    </source>
</evidence>
<dbReference type="PANTHER" id="PTHR10638:SF86">
    <property type="entry name" value="COPPER AMINE OXIDASE 1-RELATED"/>
    <property type="match status" value="1"/>
</dbReference>
<dbReference type="OrthoDB" id="5379943at2759"/>
<comment type="cofactor">
    <cofactor evidence="3">
        <name>Zn(2+)</name>
        <dbReference type="ChEBI" id="CHEBI:29105"/>
    </cofactor>
</comment>
<feature type="domain" description="Copper amine oxidase catalytic" evidence="16">
    <location>
        <begin position="273"/>
        <end position="679"/>
    </location>
</feature>
<dbReference type="Proteomes" id="UP000681722">
    <property type="component" value="Unassembled WGS sequence"/>
</dbReference>
<comment type="similarity">
    <text evidence="4 14">Belongs to the copper/topaquinone oxidase family.</text>
</comment>
<feature type="modified residue" description="2',4',5'-topaquinone" evidence="13">
    <location>
        <position position="433"/>
    </location>
</feature>
<comment type="PTM">
    <text evidence="13 14">Topaquinone (TPQ) is generated by copper-dependent autoxidation of a specific tyrosyl residue.</text>
</comment>
<dbReference type="GO" id="GO:0005507">
    <property type="term" value="F:copper ion binding"/>
    <property type="evidence" value="ECO:0007669"/>
    <property type="project" value="InterPro"/>
</dbReference>
<dbReference type="InterPro" id="IPR015798">
    <property type="entry name" value="Cu_amine_oxidase_C"/>
</dbReference>
<evidence type="ECO:0000256" key="2">
    <source>
        <dbReference type="ARBA" id="ARBA00001936"/>
    </source>
</evidence>
<evidence type="ECO:0000256" key="11">
    <source>
        <dbReference type="ARBA" id="ARBA00048032"/>
    </source>
</evidence>
<reference evidence="19" key="1">
    <citation type="submission" date="2021-02" db="EMBL/GenBank/DDBJ databases">
        <authorList>
            <person name="Nowell W R."/>
        </authorList>
    </citation>
    <scope>NUCLEOTIDE SEQUENCE</scope>
</reference>
<dbReference type="Pfam" id="PF02727">
    <property type="entry name" value="Cu_amine_oxidN2"/>
    <property type="match status" value="1"/>
</dbReference>
<protein>
    <recommendedName>
        <fullName evidence="14">Amine oxidase</fullName>
        <ecNumber evidence="14">1.4.3.-</ecNumber>
    </recommendedName>
</protein>
<feature type="active site" description="Schiff-base intermediate with substrate; via topaquinone" evidence="12">
    <location>
        <position position="433"/>
    </location>
</feature>
<dbReference type="InterPro" id="IPR049948">
    <property type="entry name" value="Cu_Am_ox_TPQ-bd"/>
</dbReference>
<feature type="domain" description="Copper amine oxidase N2-terminal" evidence="17">
    <location>
        <begin position="50"/>
        <end position="130"/>
    </location>
</feature>
<comment type="caution">
    <text evidence="19">The sequence shown here is derived from an EMBL/GenBank/DDBJ whole genome shotgun (WGS) entry which is preliminary data.</text>
</comment>
<evidence type="ECO:0000256" key="1">
    <source>
        <dbReference type="ARBA" id="ARBA00001935"/>
    </source>
</evidence>
<feature type="region of interest" description="Disordered" evidence="15">
    <location>
        <begin position="1"/>
        <end position="35"/>
    </location>
</feature>
<dbReference type="GO" id="GO:0048038">
    <property type="term" value="F:quinone binding"/>
    <property type="evidence" value="ECO:0007669"/>
    <property type="project" value="InterPro"/>
</dbReference>
<organism evidence="19 21">
    <name type="scientific">Didymodactylos carnosus</name>
    <dbReference type="NCBI Taxonomy" id="1234261"/>
    <lineage>
        <taxon>Eukaryota</taxon>
        <taxon>Metazoa</taxon>
        <taxon>Spiralia</taxon>
        <taxon>Gnathifera</taxon>
        <taxon>Rotifera</taxon>
        <taxon>Eurotatoria</taxon>
        <taxon>Bdelloidea</taxon>
        <taxon>Philodinida</taxon>
        <taxon>Philodinidae</taxon>
        <taxon>Didymodactylos</taxon>
    </lineage>
</organism>
<proteinExistence type="inferred from homology"/>
<keyword evidence="9 14" id="KW-0186">Copper</keyword>
<evidence type="ECO:0000313" key="19">
    <source>
        <dbReference type="EMBL" id="CAF1264288.1"/>
    </source>
</evidence>
<dbReference type="GO" id="GO:0008131">
    <property type="term" value="F:primary methylamine oxidase activity"/>
    <property type="evidence" value="ECO:0007669"/>
    <property type="project" value="UniProtKB-EC"/>
</dbReference>
<dbReference type="PROSITE" id="PS01165">
    <property type="entry name" value="COPPER_AMINE_OXID_2"/>
    <property type="match status" value="1"/>
</dbReference>
<dbReference type="EC" id="1.4.3.-" evidence="14"/>